<proteinExistence type="predicted"/>
<keyword evidence="4 5" id="KW-0472">Membrane</keyword>
<feature type="transmembrane region" description="Helical" evidence="5">
    <location>
        <begin position="112"/>
        <end position="134"/>
    </location>
</feature>
<feature type="transmembrane region" description="Helical" evidence="5">
    <location>
        <begin position="232"/>
        <end position="258"/>
    </location>
</feature>
<feature type="transmembrane region" description="Helical" evidence="5">
    <location>
        <begin position="205"/>
        <end position="226"/>
    </location>
</feature>
<reference evidence="7" key="1">
    <citation type="journal article" date="2019" name="Int. J. Syst. Evol. Microbiol.">
        <title>The Global Catalogue of Microorganisms (GCM) 10K type strain sequencing project: providing services to taxonomists for standard genome sequencing and annotation.</title>
        <authorList>
            <consortium name="The Broad Institute Genomics Platform"/>
            <consortium name="The Broad Institute Genome Sequencing Center for Infectious Disease"/>
            <person name="Wu L."/>
            <person name="Ma J."/>
        </authorList>
    </citation>
    <scope>NUCLEOTIDE SEQUENCE [LARGE SCALE GENOMIC DNA]</scope>
    <source>
        <strain evidence="7">NBRC 113072</strain>
    </source>
</reference>
<feature type="transmembrane region" description="Helical" evidence="5">
    <location>
        <begin position="177"/>
        <end position="198"/>
    </location>
</feature>
<dbReference type="Pfam" id="PF01758">
    <property type="entry name" value="SBF"/>
    <property type="match status" value="1"/>
</dbReference>
<dbReference type="Proteomes" id="UP001157126">
    <property type="component" value="Unassembled WGS sequence"/>
</dbReference>
<name>A0ABQ6IUI3_9MICO</name>
<comment type="subcellular location">
    <subcellularLocation>
        <location evidence="1">Membrane</location>
        <topology evidence="1">Multi-pass membrane protein</topology>
    </subcellularLocation>
</comment>
<dbReference type="PANTHER" id="PTHR10361:SF28">
    <property type="entry name" value="P3 PROTEIN-RELATED"/>
    <property type="match status" value="1"/>
</dbReference>
<evidence type="ECO:0000256" key="2">
    <source>
        <dbReference type="ARBA" id="ARBA00022692"/>
    </source>
</evidence>
<feature type="transmembrane region" description="Helical" evidence="5">
    <location>
        <begin position="50"/>
        <end position="70"/>
    </location>
</feature>
<gene>
    <name evidence="6" type="ORF">GCM10025883_36190</name>
</gene>
<evidence type="ECO:0000256" key="1">
    <source>
        <dbReference type="ARBA" id="ARBA00004141"/>
    </source>
</evidence>
<feature type="transmembrane region" description="Helical" evidence="5">
    <location>
        <begin position="82"/>
        <end position="106"/>
    </location>
</feature>
<keyword evidence="3 5" id="KW-1133">Transmembrane helix</keyword>
<evidence type="ECO:0000256" key="4">
    <source>
        <dbReference type="ARBA" id="ARBA00023136"/>
    </source>
</evidence>
<keyword evidence="2 5" id="KW-0812">Transmembrane</keyword>
<keyword evidence="7" id="KW-1185">Reference proteome</keyword>
<dbReference type="InterPro" id="IPR038770">
    <property type="entry name" value="Na+/solute_symporter_sf"/>
</dbReference>
<evidence type="ECO:0000313" key="6">
    <source>
        <dbReference type="EMBL" id="GMA41574.1"/>
    </source>
</evidence>
<organism evidence="6 7">
    <name type="scientific">Mobilicoccus caccae</name>
    <dbReference type="NCBI Taxonomy" id="1859295"/>
    <lineage>
        <taxon>Bacteria</taxon>
        <taxon>Bacillati</taxon>
        <taxon>Actinomycetota</taxon>
        <taxon>Actinomycetes</taxon>
        <taxon>Micrococcales</taxon>
        <taxon>Dermatophilaceae</taxon>
        <taxon>Mobilicoccus</taxon>
    </lineage>
</organism>
<dbReference type="Gene3D" id="1.20.1530.20">
    <property type="match status" value="1"/>
</dbReference>
<dbReference type="InterPro" id="IPR004710">
    <property type="entry name" value="Bilac:Na_transpt"/>
</dbReference>
<feature type="transmembrane region" description="Helical" evidence="5">
    <location>
        <begin position="141"/>
        <end position="165"/>
    </location>
</feature>
<dbReference type="PANTHER" id="PTHR10361">
    <property type="entry name" value="SODIUM-BILE ACID COTRANSPORTER"/>
    <property type="match status" value="1"/>
</dbReference>
<evidence type="ECO:0000256" key="3">
    <source>
        <dbReference type="ARBA" id="ARBA00022989"/>
    </source>
</evidence>
<feature type="transmembrane region" description="Helical" evidence="5">
    <location>
        <begin position="21"/>
        <end position="44"/>
    </location>
</feature>
<evidence type="ECO:0000313" key="7">
    <source>
        <dbReference type="Proteomes" id="UP001157126"/>
    </source>
</evidence>
<dbReference type="EMBL" id="BSUO01000001">
    <property type="protein sequence ID" value="GMA41574.1"/>
    <property type="molecule type" value="Genomic_DNA"/>
</dbReference>
<comment type="caution">
    <text evidence="6">The sequence shown here is derived from an EMBL/GenBank/DDBJ whole genome shotgun (WGS) entry which is preliminary data.</text>
</comment>
<evidence type="ECO:0000256" key="5">
    <source>
        <dbReference type="SAM" id="Phobius"/>
    </source>
</evidence>
<protein>
    <submittedName>
        <fullName evidence="6">Na+-dependent transporter</fullName>
    </submittedName>
</protein>
<dbReference type="RefSeq" id="WP_284305118.1">
    <property type="nucleotide sequence ID" value="NZ_BSUO01000001.1"/>
</dbReference>
<sequence length="338" mass="34691">MARTTPPIPAARGVRTTEDRSARLAVTVFPLLILTAGVLGYVFAPVAAGLGPAVTPLLGIVMFGMGLTLTPTDFRLVASRPLPVLIGVVAQFGVMPLLGLGIAMMLNLEPALAAGLILVGCAPGGTSSNVIAYLSKADTALSVAMTTVSTLLAPLLTPLLVLWLAGTYLEVDGMSMAFSILQVVLVPVIAGLLVRLLLPRVVERVLPALPWVSVAAISLIVAAVVGGSADRVISAGLIVFVAVVLHNGLGYLLGYGLARLVRRDQRTARTTAIEVGMQNSGLAASLATTYMEPGAALPAAVFSLWHNISGGLLAAWFRRRAEAAGPAGQEGHADAGTA</sequence>
<dbReference type="InterPro" id="IPR002657">
    <property type="entry name" value="BilAc:Na_symport/Acr3"/>
</dbReference>
<accession>A0ABQ6IUI3</accession>